<sequence>MWARLLWSDTLTVCVGHMRVEPETVLLLQYGTFLTVKAEFEYSLHFVISWEGWLVLILNVDAGEEDENKVQELPRHKWLKDKAKGLEEETGSASSGSSVDYD</sequence>
<organism evidence="1 2">
    <name type="scientific">Tanacetum coccineum</name>
    <dbReference type="NCBI Taxonomy" id="301880"/>
    <lineage>
        <taxon>Eukaryota</taxon>
        <taxon>Viridiplantae</taxon>
        <taxon>Streptophyta</taxon>
        <taxon>Embryophyta</taxon>
        <taxon>Tracheophyta</taxon>
        <taxon>Spermatophyta</taxon>
        <taxon>Magnoliopsida</taxon>
        <taxon>eudicotyledons</taxon>
        <taxon>Gunneridae</taxon>
        <taxon>Pentapetalae</taxon>
        <taxon>asterids</taxon>
        <taxon>campanulids</taxon>
        <taxon>Asterales</taxon>
        <taxon>Asteraceae</taxon>
        <taxon>Asteroideae</taxon>
        <taxon>Anthemideae</taxon>
        <taxon>Anthemidinae</taxon>
        <taxon>Tanacetum</taxon>
    </lineage>
</organism>
<comment type="caution">
    <text evidence="1">The sequence shown here is derived from an EMBL/GenBank/DDBJ whole genome shotgun (WGS) entry which is preliminary data.</text>
</comment>
<reference evidence="1" key="1">
    <citation type="journal article" date="2022" name="Int. J. Mol. Sci.">
        <title>Draft Genome of Tanacetum Coccineum: Genomic Comparison of Closely Related Tanacetum-Family Plants.</title>
        <authorList>
            <person name="Yamashiro T."/>
            <person name="Shiraishi A."/>
            <person name="Nakayama K."/>
            <person name="Satake H."/>
        </authorList>
    </citation>
    <scope>NUCLEOTIDE SEQUENCE</scope>
</reference>
<name>A0ABQ5CTC0_9ASTR</name>
<dbReference type="EMBL" id="BQNB010014579">
    <property type="protein sequence ID" value="GJT29890.1"/>
    <property type="molecule type" value="Genomic_DNA"/>
</dbReference>
<dbReference type="Proteomes" id="UP001151760">
    <property type="component" value="Unassembled WGS sequence"/>
</dbReference>
<protein>
    <submittedName>
        <fullName evidence="1">Uncharacterized protein</fullName>
    </submittedName>
</protein>
<gene>
    <name evidence="1" type="ORF">Tco_0910165</name>
</gene>
<proteinExistence type="predicted"/>
<evidence type="ECO:0000313" key="1">
    <source>
        <dbReference type="EMBL" id="GJT29890.1"/>
    </source>
</evidence>
<keyword evidence="2" id="KW-1185">Reference proteome</keyword>
<accession>A0ABQ5CTC0</accession>
<reference evidence="1" key="2">
    <citation type="submission" date="2022-01" db="EMBL/GenBank/DDBJ databases">
        <authorList>
            <person name="Yamashiro T."/>
            <person name="Shiraishi A."/>
            <person name="Satake H."/>
            <person name="Nakayama K."/>
        </authorList>
    </citation>
    <scope>NUCLEOTIDE SEQUENCE</scope>
</reference>
<evidence type="ECO:0000313" key="2">
    <source>
        <dbReference type="Proteomes" id="UP001151760"/>
    </source>
</evidence>